<proteinExistence type="predicted"/>
<reference evidence="3" key="1">
    <citation type="submission" date="2017-02" db="UniProtKB">
        <authorList>
            <consortium name="WormBaseParasite"/>
        </authorList>
    </citation>
    <scope>IDENTIFICATION</scope>
</reference>
<dbReference type="AlphaFoldDB" id="A0A0M3HIX8"/>
<dbReference type="Proteomes" id="UP000036681">
    <property type="component" value="Unplaced"/>
</dbReference>
<feature type="region of interest" description="Disordered" evidence="1">
    <location>
        <begin position="1"/>
        <end position="23"/>
    </location>
</feature>
<evidence type="ECO:0000256" key="1">
    <source>
        <dbReference type="SAM" id="MobiDB-lite"/>
    </source>
</evidence>
<protein>
    <submittedName>
        <fullName evidence="3">Uncharacterized protein</fullName>
    </submittedName>
</protein>
<name>A0A0M3HIX8_ASCLU</name>
<evidence type="ECO:0000313" key="2">
    <source>
        <dbReference type="Proteomes" id="UP000036681"/>
    </source>
</evidence>
<evidence type="ECO:0000313" key="3">
    <source>
        <dbReference type="WBParaSite" id="ALUE_0000147301-mRNA-1"/>
    </source>
</evidence>
<organism evidence="2 3">
    <name type="scientific">Ascaris lumbricoides</name>
    <name type="common">Giant roundworm</name>
    <dbReference type="NCBI Taxonomy" id="6252"/>
    <lineage>
        <taxon>Eukaryota</taxon>
        <taxon>Metazoa</taxon>
        <taxon>Ecdysozoa</taxon>
        <taxon>Nematoda</taxon>
        <taxon>Chromadorea</taxon>
        <taxon>Rhabditida</taxon>
        <taxon>Spirurina</taxon>
        <taxon>Ascaridomorpha</taxon>
        <taxon>Ascaridoidea</taxon>
        <taxon>Ascarididae</taxon>
        <taxon>Ascaris</taxon>
    </lineage>
</organism>
<dbReference type="WBParaSite" id="ALUE_0000147301-mRNA-1">
    <property type="protein sequence ID" value="ALUE_0000147301-mRNA-1"/>
    <property type="gene ID" value="ALUE_0000147301"/>
</dbReference>
<keyword evidence="2" id="KW-1185">Reference proteome</keyword>
<accession>A0A0M3HIX8</accession>
<sequence length="50" mass="6057">MESTGQESRTKRILPPEGMYTPQRTRHRSWPLWFTFGDRMCSSWRKCHPC</sequence>